<keyword evidence="4" id="KW-1185">Reference proteome</keyword>
<feature type="region of interest" description="Disordered" evidence="2">
    <location>
        <begin position="404"/>
        <end position="432"/>
    </location>
</feature>
<feature type="compositionally biased region" description="Basic and acidic residues" evidence="2">
    <location>
        <begin position="418"/>
        <end position="432"/>
    </location>
</feature>
<protein>
    <submittedName>
        <fullName evidence="3">Uncharacterized protein</fullName>
    </submittedName>
</protein>
<feature type="coiled-coil region" evidence="1">
    <location>
        <begin position="312"/>
        <end position="346"/>
    </location>
</feature>
<sequence>MSPTGEASTEREPAPVPPELFCAAGWSPKRVLEHEEFLLQQHEAGALRLHDRGELGGAGPPLRRWRMSWPRDGATVHAVLATIDIPGHDDAAKVWFGAHCELGWGWDAPSPLIRPGLGQQVLVDPANALAATGSSMFSGEDALEQPLAVIRDRATRMPVLFRHGREAGAHRARTFRGATLGAVGMVGLDDDAARRLAAELPAERRIPERGARLVLPSWWEPHQPDICVPADEIDDDAAWRALADAALRAARWRPDGPMPVDDEWWRALFEGAWNDERVAAPSGSGGARWYAVRDGADKAQLRQRIQGVGDSVAELRSARTRRESALAELESDIERHREELRALTRSRTALARGVLRLRAERDAARAELDGTSLGAALRRTKAAQRLVRARSAELHRREEMLADLHRPADGADASAEALGDHAESSGHDTGDVVRGDLDEQPARRVAAAPPVATVVLAPGVEDEVERLDDARRRRCRRVLHLLGSAGGDVARHLRDAGVSPLRLGTTADPGAALTFRTADGDWRPFAHHVLLDHSGHHVLHYRRDGDVVHVGYVGPAL</sequence>
<dbReference type="EMBL" id="BAAAGS010000040">
    <property type="protein sequence ID" value="GAA0545673.1"/>
    <property type="molecule type" value="Genomic_DNA"/>
</dbReference>
<dbReference type="Proteomes" id="UP001500729">
    <property type="component" value="Unassembled WGS sequence"/>
</dbReference>
<organism evidence="3 4">
    <name type="scientific">Saccharopolyspora erythraea</name>
    <name type="common">Streptomyces erythraeus</name>
    <dbReference type="NCBI Taxonomy" id="1836"/>
    <lineage>
        <taxon>Bacteria</taxon>
        <taxon>Bacillati</taxon>
        <taxon>Actinomycetota</taxon>
        <taxon>Actinomycetes</taxon>
        <taxon>Pseudonocardiales</taxon>
        <taxon>Pseudonocardiaceae</taxon>
        <taxon>Saccharopolyspora</taxon>
    </lineage>
</organism>
<reference evidence="3 4" key="1">
    <citation type="journal article" date="2019" name="Int. J. Syst. Evol. Microbiol.">
        <title>The Global Catalogue of Microorganisms (GCM) 10K type strain sequencing project: providing services to taxonomists for standard genome sequencing and annotation.</title>
        <authorList>
            <consortium name="The Broad Institute Genomics Platform"/>
            <consortium name="The Broad Institute Genome Sequencing Center for Infectious Disease"/>
            <person name="Wu L."/>
            <person name="Ma J."/>
        </authorList>
    </citation>
    <scope>NUCLEOTIDE SEQUENCE [LARGE SCALE GENOMIC DNA]</scope>
    <source>
        <strain evidence="3 4">JCM 10303</strain>
    </source>
</reference>
<evidence type="ECO:0000313" key="4">
    <source>
        <dbReference type="Proteomes" id="UP001500729"/>
    </source>
</evidence>
<name>A0ABN1DKF6_SACER</name>
<comment type="caution">
    <text evidence="3">The sequence shown here is derived from an EMBL/GenBank/DDBJ whole genome shotgun (WGS) entry which is preliminary data.</text>
</comment>
<evidence type="ECO:0000256" key="2">
    <source>
        <dbReference type="SAM" id="MobiDB-lite"/>
    </source>
</evidence>
<proteinExistence type="predicted"/>
<accession>A0ABN1DKF6</accession>
<dbReference type="RefSeq" id="WP_037305937.1">
    <property type="nucleotide sequence ID" value="NZ_BAAAGS010000040.1"/>
</dbReference>
<gene>
    <name evidence="3" type="ORF">GCM10009533_50700</name>
</gene>
<evidence type="ECO:0000313" key="3">
    <source>
        <dbReference type="EMBL" id="GAA0545673.1"/>
    </source>
</evidence>
<keyword evidence="1" id="KW-0175">Coiled coil</keyword>
<evidence type="ECO:0000256" key="1">
    <source>
        <dbReference type="SAM" id="Coils"/>
    </source>
</evidence>